<keyword evidence="2" id="KW-1185">Reference proteome</keyword>
<gene>
    <name evidence="1" type="ORF">O181_113263</name>
</gene>
<comment type="caution">
    <text evidence="1">The sequence shown here is derived from an EMBL/GenBank/DDBJ whole genome shotgun (WGS) entry which is preliminary data.</text>
</comment>
<protein>
    <submittedName>
        <fullName evidence="1">Uncharacterized protein</fullName>
    </submittedName>
</protein>
<dbReference type="Proteomes" id="UP000765509">
    <property type="component" value="Unassembled WGS sequence"/>
</dbReference>
<reference evidence="1" key="1">
    <citation type="submission" date="2021-03" db="EMBL/GenBank/DDBJ databases">
        <title>Draft genome sequence of rust myrtle Austropuccinia psidii MF-1, a brazilian biotype.</title>
        <authorList>
            <person name="Quecine M.C."/>
            <person name="Pachon D.M.R."/>
            <person name="Bonatelli M.L."/>
            <person name="Correr F.H."/>
            <person name="Franceschini L.M."/>
            <person name="Leite T.F."/>
            <person name="Margarido G.R.A."/>
            <person name="Almeida C.A."/>
            <person name="Ferrarezi J.A."/>
            <person name="Labate C.A."/>
        </authorList>
    </citation>
    <scope>NUCLEOTIDE SEQUENCE</scope>
    <source>
        <strain evidence="1">MF-1</strain>
    </source>
</reference>
<evidence type="ECO:0000313" key="2">
    <source>
        <dbReference type="Proteomes" id="UP000765509"/>
    </source>
</evidence>
<accession>A0A9Q3K237</accession>
<proteinExistence type="predicted"/>
<name>A0A9Q3K237_9BASI</name>
<dbReference type="AlphaFoldDB" id="A0A9Q3K237"/>
<evidence type="ECO:0000313" key="1">
    <source>
        <dbReference type="EMBL" id="MBW0573548.1"/>
    </source>
</evidence>
<sequence>MNKTECKRTSKPQVFYVENSQLANEFSTSSHNLEPSMGQECLKEVPNIKEWPHVSGEREYDYMELTRRIDIIKEEFELPEILVKDRFSTLSTKSAHRWYRKLRQAHGNQSCTWWKAQIINKWDNDA</sequence>
<organism evidence="1 2">
    <name type="scientific">Austropuccinia psidii MF-1</name>
    <dbReference type="NCBI Taxonomy" id="1389203"/>
    <lineage>
        <taxon>Eukaryota</taxon>
        <taxon>Fungi</taxon>
        <taxon>Dikarya</taxon>
        <taxon>Basidiomycota</taxon>
        <taxon>Pucciniomycotina</taxon>
        <taxon>Pucciniomycetes</taxon>
        <taxon>Pucciniales</taxon>
        <taxon>Sphaerophragmiaceae</taxon>
        <taxon>Austropuccinia</taxon>
    </lineage>
</organism>
<dbReference type="EMBL" id="AVOT02092324">
    <property type="protein sequence ID" value="MBW0573548.1"/>
    <property type="molecule type" value="Genomic_DNA"/>
</dbReference>